<dbReference type="InterPro" id="IPR011051">
    <property type="entry name" value="RmlC_Cupin_sf"/>
</dbReference>
<dbReference type="InterPro" id="IPR036873">
    <property type="entry name" value="Rhodanese-like_dom_sf"/>
</dbReference>
<dbReference type="Proteomes" id="UP000270342">
    <property type="component" value="Unassembled WGS sequence"/>
</dbReference>
<protein>
    <submittedName>
        <fullName evidence="5">Rhodanese-related sulfurtransferase</fullName>
    </submittedName>
</protein>
<keyword evidence="2" id="KW-0677">Repeat</keyword>
<evidence type="ECO:0000256" key="2">
    <source>
        <dbReference type="ARBA" id="ARBA00022737"/>
    </source>
</evidence>
<dbReference type="InterPro" id="IPR014710">
    <property type="entry name" value="RmlC-like_jellyroll"/>
</dbReference>
<dbReference type="InterPro" id="IPR010300">
    <property type="entry name" value="CDO_1"/>
</dbReference>
<dbReference type="Gene3D" id="2.60.120.10">
    <property type="entry name" value="Jelly Rolls"/>
    <property type="match status" value="1"/>
</dbReference>
<comment type="caution">
    <text evidence="5">The sequence shown here is derived from an EMBL/GenBank/DDBJ whole genome shotgun (WGS) entry which is preliminary data.</text>
</comment>
<sequence>MTSNLARLRHFVTGFGALLDDARSESDILRHGADLLRALLADDDWLPPDYAVADPARYCQYLLHADTGGRFSVVSFVWGPGQQTPIHDHTVWGLIGVLRGAELSQPYTRAPDGTLREAGAAHRLERGDVEAVSPSVGDIHFVRNAYDDRDSISIHVYGANIGGVRRSTYDLAGHPKRFVSGYSNTTLPNIWNITTDHAPVRTRSYASIRSALVARHEIAILDVREEDPHAKAHPLFASNLPLSRLELDVHTRLPRLTVPIVVFDYGEGLAQRAARKLVELGYTDVATLEGGLRGWEQAGGELFRDVNSASKAFGELVEAQRHTPSLPAEAVKDLIDRGENVVVLDARRFDEYATMNIPTGISVPGAELVLRVGALAPDPSTRVIVNCAGRTRSIIGAQSLVNAGIPNPVAALRNGTIGWTLAGQTLERGSARRFGPVETATRDTAAAAARTVANRAGVRRASAADLKTWFADDARTTYLLDVRTPEEFEAGHLPEAQSAPGGQLVQETEVVVPVRGARVVLVDDDGVRANMTGSWLAQMNHDVYVIDGLDARDFSETGPRAAPRPPAPPVREVLPAELSRLLDASPPGDIAVLDLTTSARYVSAHIPGAWFVLRADLEHALATIPPARCYVLTCASSTLARYAAPELAALTGKPVDVLAGGTSAWAAQGLPLESGETRLASPRIDRYRRPYEGTDNPREAMQGYLDWEYGLVAQLERDGTHGFRVI</sequence>
<comment type="similarity">
    <text evidence="1">Belongs to the cysteine dioxygenase family.</text>
</comment>
<feature type="binding site" evidence="3">
    <location>
        <position position="89"/>
    </location>
    <ligand>
        <name>Fe cation</name>
        <dbReference type="ChEBI" id="CHEBI:24875"/>
        <note>catalytic</note>
    </ligand>
</feature>
<keyword evidence="3" id="KW-0408">Iron</keyword>
<keyword evidence="3" id="KW-0479">Metal-binding</keyword>
<feature type="binding site" evidence="3">
    <location>
        <position position="87"/>
    </location>
    <ligand>
        <name>Fe cation</name>
        <dbReference type="ChEBI" id="CHEBI:24875"/>
        <note>catalytic</note>
    </ligand>
</feature>
<dbReference type="GO" id="GO:0016702">
    <property type="term" value="F:oxidoreductase activity, acting on single donors with incorporation of molecular oxygen, incorporation of two atoms of oxygen"/>
    <property type="evidence" value="ECO:0007669"/>
    <property type="project" value="InterPro"/>
</dbReference>
<dbReference type="InterPro" id="IPR001763">
    <property type="entry name" value="Rhodanese-like_dom"/>
</dbReference>
<organism evidence="5 6">
    <name type="scientific">Pararobbsia silviterrae</name>
    <dbReference type="NCBI Taxonomy" id="1792498"/>
    <lineage>
        <taxon>Bacteria</taxon>
        <taxon>Pseudomonadati</taxon>
        <taxon>Pseudomonadota</taxon>
        <taxon>Betaproteobacteria</taxon>
        <taxon>Burkholderiales</taxon>
        <taxon>Burkholderiaceae</taxon>
        <taxon>Pararobbsia</taxon>
    </lineage>
</organism>
<feature type="domain" description="Rhodanese" evidence="4">
    <location>
        <begin position="586"/>
        <end position="674"/>
    </location>
</feature>
<accession>A0A494XWA9</accession>
<dbReference type="PANTHER" id="PTHR43855:SF1">
    <property type="entry name" value="THIOSULFATE SULFURTRANSFERASE"/>
    <property type="match status" value="1"/>
</dbReference>
<proteinExistence type="inferred from homology"/>
<dbReference type="Pfam" id="PF00581">
    <property type="entry name" value="Rhodanese"/>
    <property type="match status" value="4"/>
</dbReference>
<feature type="domain" description="Rhodanese" evidence="4">
    <location>
        <begin position="473"/>
        <end position="559"/>
    </location>
</feature>
<dbReference type="Gene3D" id="1.20.5.440">
    <property type="entry name" value="ATP synthase delta/epsilon subunit, C-terminal domain"/>
    <property type="match status" value="1"/>
</dbReference>
<dbReference type="PANTHER" id="PTHR43855">
    <property type="entry name" value="THIOSULFATE SULFURTRANSFERASE"/>
    <property type="match status" value="1"/>
</dbReference>
<dbReference type="CDD" id="cd10548">
    <property type="entry name" value="cupin_CDO"/>
    <property type="match status" value="1"/>
</dbReference>
<dbReference type="OrthoDB" id="9789585at2"/>
<dbReference type="SUPFAM" id="SSF51182">
    <property type="entry name" value="RmlC-like cupins"/>
    <property type="match status" value="1"/>
</dbReference>
<dbReference type="Pfam" id="PF05995">
    <property type="entry name" value="CDO_I"/>
    <property type="match status" value="1"/>
</dbReference>
<evidence type="ECO:0000313" key="6">
    <source>
        <dbReference type="Proteomes" id="UP000270342"/>
    </source>
</evidence>
<dbReference type="GO" id="GO:0004792">
    <property type="term" value="F:thiosulfate-cyanide sulfurtransferase activity"/>
    <property type="evidence" value="ECO:0007669"/>
    <property type="project" value="InterPro"/>
</dbReference>
<dbReference type="EMBL" id="RBZU01000005">
    <property type="protein sequence ID" value="RKP54850.1"/>
    <property type="molecule type" value="Genomic_DNA"/>
</dbReference>
<evidence type="ECO:0000259" key="4">
    <source>
        <dbReference type="PROSITE" id="PS50206"/>
    </source>
</evidence>
<keyword evidence="6" id="KW-1185">Reference proteome</keyword>
<feature type="binding site" evidence="3">
    <location>
        <position position="140"/>
    </location>
    <ligand>
        <name>Fe cation</name>
        <dbReference type="ChEBI" id="CHEBI:24875"/>
        <note>catalytic</note>
    </ligand>
</feature>
<dbReference type="AlphaFoldDB" id="A0A494XWA9"/>
<keyword evidence="5" id="KW-0808">Transferase</keyword>
<dbReference type="PROSITE" id="PS00380">
    <property type="entry name" value="RHODANESE_1"/>
    <property type="match status" value="1"/>
</dbReference>
<feature type="domain" description="Rhodanese" evidence="4">
    <location>
        <begin position="214"/>
        <end position="304"/>
    </location>
</feature>
<dbReference type="GO" id="GO:0005506">
    <property type="term" value="F:iron ion binding"/>
    <property type="evidence" value="ECO:0007669"/>
    <property type="project" value="InterPro"/>
</dbReference>
<name>A0A494XWA9_9BURK</name>
<reference evidence="5 6" key="1">
    <citation type="submission" date="2018-10" db="EMBL/GenBank/DDBJ databases">
        <title>Robbsia sp. DHC34, isolated from soil.</title>
        <authorList>
            <person name="Gao Z.-H."/>
            <person name="Qiu L.-H."/>
        </authorList>
    </citation>
    <scope>NUCLEOTIDE SEQUENCE [LARGE SCALE GENOMIC DNA]</scope>
    <source>
        <strain evidence="5 6">DHC34</strain>
    </source>
</reference>
<dbReference type="CDD" id="cd01534">
    <property type="entry name" value="4RHOD_Repeat_3"/>
    <property type="match status" value="1"/>
</dbReference>
<dbReference type="CDD" id="cd01535">
    <property type="entry name" value="4RHOD_Repeat_4"/>
    <property type="match status" value="1"/>
</dbReference>
<dbReference type="SMART" id="SM00450">
    <property type="entry name" value="RHOD"/>
    <property type="match status" value="4"/>
</dbReference>
<gene>
    <name evidence="5" type="ORF">D7S86_14570</name>
</gene>
<dbReference type="InterPro" id="IPR051126">
    <property type="entry name" value="Thiosulfate_sulfurtransferase"/>
</dbReference>
<feature type="domain" description="Rhodanese" evidence="4">
    <location>
        <begin position="337"/>
        <end position="428"/>
    </location>
</feature>
<dbReference type="InterPro" id="IPR001307">
    <property type="entry name" value="Thiosulphate_STrfase_CS"/>
</dbReference>
<dbReference type="Gene3D" id="3.40.250.10">
    <property type="entry name" value="Rhodanese-like domain"/>
    <property type="match status" value="4"/>
</dbReference>
<evidence type="ECO:0000256" key="1">
    <source>
        <dbReference type="ARBA" id="ARBA00006622"/>
    </source>
</evidence>
<evidence type="ECO:0000313" key="5">
    <source>
        <dbReference type="EMBL" id="RKP54850.1"/>
    </source>
</evidence>
<dbReference type="PROSITE" id="PS50206">
    <property type="entry name" value="RHODANESE_3"/>
    <property type="match status" value="4"/>
</dbReference>
<dbReference type="SUPFAM" id="SSF52821">
    <property type="entry name" value="Rhodanese/Cell cycle control phosphatase"/>
    <property type="match status" value="4"/>
</dbReference>
<evidence type="ECO:0000256" key="3">
    <source>
        <dbReference type="PIRSR" id="PIRSR610300-51"/>
    </source>
</evidence>